<reference evidence="2" key="1">
    <citation type="submission" date="2014-01" db="EMBL/GenBank/DDBJ databases">
        <authorList>
            <person name="Brown-Elliot B."/>
            <person name="Wallace R."/>
            <person name="Lenaerts A."/>
            <person name="Ordway D."/>
            <person name="DeGroote M.A."/>
            <person name="Parker T."/>
            <person name="Sizemore C."/>
            <person name="Tallon L.J."/>
            <person name="Sadzewicz L.K."/>
            <person name="Sengamalay N."/>
            <person name="Fraser C.M."/>
            <person name="Hine E."/>
            <person name="Shefchek K.A."/>
            <person name="Das S.P."/>
            <person name="Tettelin H."/>
        </authorList>
    </citation>
    <scope>NUCLEOTIDE SEQUENCE [LARGE SCALE GENOMIC DNA]</scope>
    <source>
        <strain evidence="2">4042</strain>
    </source>
</reference>
<gene>
    <name evidence="2" type="ORF">I553_8188</name>
</gene>
<keyword evidence="1" id="KW-0812">Transmembrane</keyword>
<comment type="caution">
    <text evidence="2">The sequence shown here is derived from an EMBL/GenBank/DDBJ whole genome shotgun (WGS) entry which is preliminary data.</text>
</comment>
<sequence length="57" mass="5908">MLASTLSALAVSLSGCSWSEALALGWPRGITPEADVNRQLWIGAVIASLVVGVIVWA</sequence>
<dbReference type="EC" id="1.9.3.1" evidence="2"/>
<keyword evidence="2" id="KW-0560">Oxidoreductase</keyword>
<proteinExistence type="predicted"/>
<dbReference type="PATRIC" id="fig|1299334.3.peg.2348"/>
<accession>X8DDL2</accession>
<keyword evidence="1" id="KW-1133">Transmembrane helix</keyword>
<dbReference type="AlphaFoldDB" id="X8DDL2"/>
<keyword evidence="1" id="KW-0472">Membrane</keyword>
<name>X8DDL2_MYCXE</name>
<evidence type="ECO:0000256" key="1">
    <source>
        <dbReference type="SAM" id="Phobius"/>
    </source>
</evidence>
<dbReference type="GO" id="GO:0016491">
    <property type="term" value="F:oxidoreductase activity"/>
    <property type="evidence" value="ECO:0007669"/>
    <property type="project" value="UniProtKB-KW"/>
</dbReference>
<evidence type="ECO:0000313" key="2">
    <source>
        <dbReference type="EMBL" id="EUA65595.1"/>
    </source>
</evidence>
<dbReference type="EMBL" id="JAOB01000026">
    <property type="protein sequence ID" value="EUA65595.1"/>
    <property type="molecule type" value="Genomic_DNA"/>
</dbReference>
<protein>
    <submittedName>
        <fullName evidence="2">Cytochrome c oxidase subunit 2 domain protein</fullName>
        <ecNumber evidence="2">1.9.3.1</ecNumber>
    </submittedName>
</protein>
<organism evidence="2">
    <name type="scientific">Mycobacterium xenopi 4042</name>
    <dbReference type="NCBI Taxonomy" id="1299334"/>
    <lineage>
        <taxon>Bacteria</taxon>
        <taxon>Bacillati</taxon>
        <taxon>Actinomycetota</taxon>
        <taxon>Actinomycetes</taxon>
        <taxon>Mycobacteriales</taxon>
        <taxon>Mycobacteriaceae</taxon>
        <taxon>Mycobacterium</taxon>
    </lineage>
</organism>
<feature type="transmembrane region" description="Helical" evidence="1">
    <location>
        <begin position="39"/>
        <end position="56"/>
    </location>
</feature>